<dbReference type="SUPFAM" id="SSF46785">
    <property type="entry name" value="Winged helix' DNA-binding domain"/>
    <property type="match status" value="1"/>
</dbReference>
<name>A0ABS1CFF3_9GAMM</name>
<dbReference type="InterPro" id="IPR036388">
    <property type="entry name" value="WH-like_DNA-bd_sf"/>
</dbReference>
<comment type="caution">
    <text evidence="1">The sequence shown here is derived from an EMBL/GenBank/DDBJ whole genome shotgun (WGS) entry which is preliminary data.</text>
</comment>
<evidence type="ECO:0000313" key="2">
    <source>
        <dbReference type="Proteomes" id="UP000748752"/>
    </source>
</evidence>
<dbReference type="Proteomes" id="UP000748752">
    <property type="component" value="Unassembled WGS sequence"/>
</dbReference>
<dbReference type="Pfam" id="PF25212">
    <property type="entry name" value="HVO_A0114"/>
    <property type="match status" value="1"/>
</dbReference>
<dbReference type="EMBL" id="NRRV01000014">
    <property type="protein sequence ID" value="MBK1630623.1"/>
    <property type="molecule type" value="Genomic_DNA"/>
</dbReference>
<organism evidence="1 2">
    <name type="scientific">Thiohalocapsa halophila</name>
    <dbReference type="NCBI Taxonomy" id="69359"/>
    <lineage>
        <taxon>Bacteria</taxon>
        <taxon>Pseudomonadati</taxon>
        <taxon>Pseudomonadota</taxon>
        <taxon>Gammaproteobacteria</taxon>
        <taxon>Chromatiales</taxon>
        <taxon>Chromatiaceae</taxon>
        <taxon>Thiohalocapsa</taxon>
    </lineage>
</organism>
<proteinExistence type="predicted"/>
<accession>A0ABS1CFF3</accession>
<evidence type="ECO:0008006" key="3">
    <source>
        <dbReference type="Google" id="ProtNLM"/>
    </source>
</evidence>
<dbReference type="RefSeq" id="WP_200235672.1">
    <property type="nucleotide sequence ID" value="NZ_NRRV01000014.1"/>
</dbReference>
<protein>
    <recommendedName>
        <fullName evidence="3">Transcriptional regulator</fullName>
    </recommendedName>
</protein>
<dbReference type="Gene3D" id="1.10.10.10">
    <property type="entry name" value="Winged helix-like DNA-binding domain superfamily/Winged helix DNA-binding domain"/>
    <property type="match status" value="1"/>
</dbReference>
<keyword evidence="2" id="KW-1185">Reference proteome</keyword>
<evidence type="ECO:0000313" key="1">
    <source>
        <dbReference type="EMBL" id="MBK1630623.1"/>
    </source>
</evidence>
<gene>
    <name evidence="1" type="ORF">CKO31_07670</name>
</gene>
<dbReference type="InterPro" id="IPR036390">
    <property type="entry name" value="WH_DNA-bd_sf"/>
</dbReference>
<reference evidence="1 2" key="1">
    <citation type="journal article" date="2020" name="Microorganisms">
        <title>Osmotic Adaptation and Compatible Solute Biosynthesis of Phototrophic Bacteria as Revealed from Genome Analyses.</title>
        <authorList>
            <person name="Imhoff J.F."/>
            <person name="Rahn T."/>
            <person name="Kunzel S."/>
            <person name="Keller A."/>
            <person name="Neulinger S.C."/>
        </authorList>
    </citation>
    <scope>NUCLEOTIDE SEQUENCE [LARGE SCALE GENOMIC DNA]</scope>
    <source>
        <strain evidence="1 2">DSM 6210</strain>
    </source>
</reference>
<sequence>MGSTEATRRRLTITVDAYWRGALREAASAAFSADSYMGETLNFETSATFFGRLIGQRWRLLQVLQREGALTIDALALRAGLPAETIGGDVSVLLELGLVEQAADGRLNCPFADIHVDMHLREAI</sequence>